<dbReference type="Pfam" id="PF03372">
    <property type="entry name" value="Exo_endo_phos"/>
    <property type="match status" value="1"/>
</dbReference>
<dbReference type="RefSeq" id="WP_052216794.1">
    <property type="nucleotide sequence ID" value="NZ_LGTE01000002.1"/>
</dbReference>
<protein>
    <submittedName>
        <fullName evidence="2">Endonuclease/exonuclease/phosphatase</fullName>
    </submittedName>
</protein>
<dbReference type="PANTHER" id="PTHR14859:SF15">
    <property type="entry name" value="ENDONUCLEASE_EXONUCLEASE_PHOSPHATASE DOMAIN-CONTAINING PROTEIN"/>
    <property type="match status" value="1"/>
</dbReference>
<name>A0A0L6W630_9FIRM</name>
<dbReference type="EMBL" id="LGTE01000002">
    <property type="protein sequence ID" value="KNZ70906.1"/>
    <property type="molecule type" value="Genomic_DNA"/>
</dbReference>
<keyword evidence="2" id="KW-0540">Nuclease</keyword>
<dbReference type="SUPFAM" id="SSF56219">
    <property type="entry name" value="DNase I-like"/>
    <property type="match status" value="1"/>
</dbReference>
<keyword evidence="2" id="KW-0255">Endonuclease</keyword>
<dbReference type="Gene3D" id="3.60.10.10">
    <property type="entry name" value="Endonuclease/exonuclease/phosphatase"/>
    <property type="match status" value="1"/>
</dbReference>
<evidence type="ECO:0000313" key="3">
    <source>
        <dbReference type="Proteomes" id="UP000037175"/>
    </source>
</evidence>
<dbReference type="GO" id="GO:0004527">
    <property type="term" value="F:exonuclease activity"/>
    <property type="evidence" value="ECO:0007669"/>
    <property type="project" value="UniProtKB-KW"/>
</dbReference>
<comment type="caution">
    <text evidence="2">The sequence shown here is derived from an EMBL/GenBank/DDBJ whole genome shotgun (WGS) entry which is preliminary data.</text>
</comment>
<keyword evidence="2" id="KW-0378">Hydrolase</keyword>
<dbReference type="GO" id="GO:0004519">
    <property type="term" value="F:endonuclease activity"/>
    <property type="evidence" value="ECO:0007669"/>
    <property type="project" value="UniProtKB-KW"/>
</dbReference>
<dbReference type="GO" id="GO:0016020">
    <property type="term" value="C:membrane"/>
    <property type="evidence" value="ECO:0007669"/>
    <property type="project" value="GOC"/>
</dbReference>
<reference evidence="3" key="1">
    <citation type="submission" date="2015-07" db="EMBL/GenBank/DDBJ databases">
        <title>Complete Genome of Thermincola ferriacetica strain Z-0001T.</title>
        <authorList>
            <person name="Lusk B."/>
            <person name="Badalamenti J.P."/>
            <person name="Parameswaran P."/>
            <person name="Bond D.R."/>
            <person name="Torres C.I."/>
        </authorList>
    </citation>
    <scope>NUCLEOTIDE SEQUENCE [LARGE SCALE GENOMIC DNA]</scope>
    <source>
        <strain evidence="3">Z-0001</strain>
    </source>
</reference>
<dbReference type="PANTHER" id="PTHR14859">
    <property type="entry name" value="CALCOFLUOR WHITE HYPERSENSITIVE PROTEIN PRECURSOR"/>
    <property type="match status" value="1"/>
</dbReference>
<sequence>MIIRVMTYNVHSCIGLSKKDSLPQINNLFEVYKPSIVGLNEVEKMSPRTLFVDQSKKLAQNGFPYYVFGPAIKIGPFGFFGNAILSKFPIIAWECIKLHSKIEFRACIKARIQLPGTELTVVVTHLGLNKEERVGQIETLAGLIRGERTPVILMGDFNAFTDELRPLEGLVRDLGVNSGPTFPADNPTARIDYILVSENIVDYSLEVINSDASDHLPVLATLEV</sequence>
<dbReference type="GO" id="GO:0006506">
    <property type="term" value="P:GPI anchor biosynthetic process"/>
    <property type="evidence" value="ECO:0007669"/>
    <property type="project" value="TreeGrafter"/>
</dbReference>
<dbReference type="InterPro" id="IPR051916">
    <property type="entry name" value="GPI-anchor_lipid_remodeler"/>
</dbReference>
<feature type="domain" description="Endonuclease/exonuclease/phosphatase" evidence="1">
    <location>
        <begin position="6"/>
        <end position="215"/>
    </location>
</feature>
<proteinExistence type="predicted"/>
<keyword evidence="3" id="KW-1185">Reference proteome</keyword>
<evidence type="ECO:0000259" key="1">
    <source>
        <dbReference type="Pfam" id="PF03372"/>
    </source>
</evidence>
<keyword evidence="2" id="KW-0269">Exonuclease</keyword>
<accession>A0A0L6W630</accession>
<dbReference type="InterPro" id="IPR036691">
    <property type="entry name" value="Endo/exonu/phosph_ase_sf"/>
</dbReference>
<dbReference type="AlphaFoldDB" id="A0A0L6W630"/>
<organism evidence="2 3">
    <name type="scientific">Thermincola ferriacetica</name>
    <dbReference type="NCBI Taxonomy" id="281456"/>
    <lineage>
        <taxon>Bacteria</taxon>
        <taxon>Bacillati</taxon>
        <taxon>Bacillota</taxon>
        <taxon>Clostridia</taxon>
        <taxon>Eubacteriales</taxon>
        <taxon>Thermincolaceae</taxon>
        <taxon>Thermincola</taxon>
    </lineage>
</organism>
<dbReference type="Proteomes" id="UP000037175">
    <property type="component" value="Unassembled WGS sequence"/>
</dbReference>
<evidence type="ECO:0000313" key="2">
    <source>
        <dbReference type="EMBL" id="KNZ70906.1"/>
    </source>
</evidence>
<gene>
    <name evidence="2" type="ORF">Tfer_0587</name>
</gene>
<dbReference type="InterPro" id="IPR005135">
    <property type="entry name" value="Endo/exonuclease/phosphatase"/>
</dbReference>